<dbReference type="PANTHER" id="PTHR25465">
    <property type="entry name" value="B-BOX DOMAIN CONTAINING"/>
    <property type="match status" value="1"/>
</dbReference>
<dbReference type="Gene3D" id="3.30.160.60">
    <property type="entry name" value="Classic Zinc Finger"/>
    <property type="match status" value="1"/>
</dbReference>
<dbReference type="InterPro" id="IPR017907">
    <property type="entry name" value="Znf_RING_CS"/>
</dbReference>
<evidence type="ECO:0000259" key="6">
    <source>
        <dbReference type="PROSITE" id="PS50119"/>
    </source>
</evidence>
<organism evidence="7 8">
    <name type="scientific">Salmo salar</name>
    <name type="common">Atlantic salmon</name>
    <dbReference type="NCBI Taxonomy" id="8030"/>
    <lineage>
        <taxon>Eukaryota</taxon>
        <taxon>Metazoa</taxon>
        <taxon>Chordata</taxon>
        <taxon>Craniata</taxon>
        <taxon>Vertebrata</taxon>
        <taxon>Euteleostomi</taxon>
        <taxon>Actinopterygii</taxon>
        <taxon>Neopterygii</taxon>
        <taxon>Teleostei</taxon>
        <taxon>Protacanthopterygii</taxon>
        <taxon>Salmoniformes</taxon>
        <taxon>Salmonidae</taxon>
        <taxon>Salmoninae</taxon>
        <taxon>Salmo</taxon>
    </lineage>
</organism>
<dbReference type="SMART" id="SM00184">
    <property type="entry name" value="RING"/>
    <property type="match status" value="1"/>
</dbReference>
<dbReference type="Pfam" id="PF00643">
    <property type="entry name" value="zf-B_box"/>
    <property type="match status" value="1"/>
</dbReference>
<keyword evidence="1" id="KW-0479">Metal-binding</keyword>
<dbReference type="PROSITE" id="PS00518">
    <property type="entry name" value="ZF_RING_1"/>
    <property type="match status" value="1"/>
</dbReference>
<dbReference type="Gene3D" id="4.10.830.40">
    <property type="match status" value="1"/>
</dbReference>
<dbReference type="SMART" id="SM00336">
    <property type="entry name" value="BBOX"/>
    <property type="match status" value="1"/>
</dbReference>
<dbReference type="SUPFAM" id="SSF57845">
    <property type="entry name" value="B-box zinc-binding domain"/>
    <property type="match status" value="1"/>
</dbReference>
<evidence type="ECO:0000256" key="4">
    <source>
        <dbReference type="PROSITE-ProRule" id="PRU00024"/>
    </source>
</evidence>
<keyword evidence="2 4" id="KW-0863">Zinc-finger</keyword>
<dbReference type="Proteomes" id="UP001652741">
    <property type="component" value="Chromosome ssa07"/>
</dbReference>
<dbReference type="RefSeq" id="XP_045578544.1">
    <property type="nucleotide sequence ID" value="XM_045722588.1"/>
</dbReference>
<dbReference type="GeneID" id="106608905"/>
<sequence length="234" mass="26788">MALFQCCICLDIFTNPFSIPCCHNFCLACIKGYWDTGDRFECPLCKECFRRRPELWINRALKDFTKHCKRSLKVKARQAEEDDYQDIGVSVAQCSPGLSPEPDAVSCDFCTGTKQKTVKSCLVCQGSYCKTHLGPHQRESALQRHRLTDTATFTMPALCRKHKRPLGLFCRNNQTPVCARCTETDHKGHNTFPMERESAKRLSKLMKKTEGDLLRMVLDRLSKMDEIKHSVELS</sequence>
<feature type="domain" description="B box-type" evidence="6">
    <location>
        <begin position="154"/>
        <end position="194"/>
    </location>
</feature>
<dbReference type="PROSITE" id="PS50119">
    <property type="entry name" value="ZF_BBOX"/>
    <property type="match status" value="1"/>
</dbReference>
<feature type="domain" description="RING-type" evidence="5">
    <location>
        <begin position="6"/>
        <end position="46"/>
    </location>
</feature>
<dbReference type="SUPFAM" id="SSF57850">
    <property type="entry name" value="RING/U-box"/>
    <property type="match status" value="1"/>
</dbReference>
<evidence type="ECO:0000256" key="1">
    <source>
        <dbReference type="ARBA" id="ARBA00022723"/>
    </source>
</evidence>
<proteinExistence type="predicted"/>
<dbReference type="InterPro" id="IPR051051">
    <property type="entry name" value="E3_ubiq-ligase_TRIM/RNF"/>
</dbReference>
<evidence type="ECO:0000256" key="2">
    <source>
        <dbReference type="ARBA" id="ARBA00022771"/>
    </source>
</evidence>
<evidence type="ECO:0000256" key="3">
    <source>
        <dbReference type="ARBA" id="ARBA00022833"/>
    </source>
</evidence>
<dbReference type="PROSITE" id="PS50089">
    <property type="entry name" value="ZF_RING_2"/>
    <property type="match status" value="1"/>
</dbReference>
<dbReference type="PANTHER" id="PTHR25465:SF32">
    <property type="entry name" value="BLOODTHIRSTY-RELATED GENE FAMILY, MEMBER 16 ISOFORM X1-RELATED"/>
    <property type="match status" value="1"/>
</dbReference>
<gene>
    <name evidence="8" type="primary">LOC106608905</name>
</gene>
<evidence type="ECO:0000313" key="8">
    <source>
        <dbReference type="RefSeq" id="XP_045578544.1"/>
    </source>
</evidence>
<dbReference type="CDD" id="cd19769">
    <property type="entry name" value="Bbox2_TRIM16-like"/>
    <property type="match status" value="1"/>
</dbReference>
<evidence type="ECO:0000313" key="7">
    <source>
        <dbReference type="Proteomes" id="UP001652741"/>
    </source>
</evidence>
<accession>A0ABM3F5F8</accession>
<dbReference type="InterPro" id="IPR013083">
    <property type="entry name" value="Znf_RING/FYVE/PHD"/>
</dbReference>
<reference evidence="8" key="1">
    <citation type="submission" date="2025-08" db="UniProtKB">
        <authorList>
            <consortium name="RefSeq"/>
        </authorList>
    </citation>
    <scope>IDENTIFICATION</scope>
</reference>
<dbReference type="InterPro" id="IPR000315">
    <property type="entry name" value="Znf_B-box"/>
</dbReference>
<dbReference type="Gene3D" id="3.30.40.10">
    <property type="entry name" value="Zinc/RING finger domain, C3HC4 (zinc finger)"/>
    <property type="match status" value="1"/>
</dbReference>
<dbReference type="InterPro" id="IPR001841">
    <property type="entry name" value="Znf_RING"/>
</dbReference>
<evidence type="ECO:0000259" key="5">
    <source>
        <dbReference type="PROSITE" id="PS50089"/>
    </source>
</evidence>
<dbReference type="Pfam" id="PF15227">
    <property type="entry name" value="zf-C3HC4_4"/>
    <property type="match status" value="1"/>
</dbReference>
<keyword evidence="3" id="KW-0862">Zinc</keyword>
<name>A0ABM3F5F8_SALSA</name>
<keyword evidence="7" id="KW-1185">Reference proteome</keyword>
<protein>
    <submittedName>
        <fullName evidence="8">E3 ubiquitin-protein ligase TRIM47-like</fullName>
    </submittedName>
</protein>